<dbReference type="InterPro" id="IPR011037">
    <property type="entry name" value="Pyrv_Knase-like_insert_dom_sf"/>
</dbReference>
<gene>
    <name evidence="3" type="ORF">SAMN05444921_11281</name>
</gene>
<dbReference type="EMBL" id="FNHI01000012">
    <property type="protein sequence ID" value="SDM70881.1"/>
    <property type="molecule type" value="Genomic_DNA"/>
</dbReference>
<proteinExistence type="predicted"/>
<dbReference type="InterPro" id="IPR005302">
    <property type="entry name" value="MoCF_Sase_C"/>
</dbReference>
<organism evidence="3 4">
    <name type="scientific">Streptomyces wuyuanensis</name>
    <dbReference type="NCBI Taxonomy" id="1196353"/>
    <lineage>
        <taxon>Bacteria</taxon>
        <taxon>Bacillati</taxon>
        <taxon>Actinomycetota</taxon>
        <taxon>Actinomycetes</taxon>
        <taxon>Kitasatosporales</taxon>
        <taxon>Streptomycetaceae</taxon>
        <taxon>Streptomyces</taxon>
    </lineage>
</organism>
<evidence type="ECO:0000313" key="3">
    <source>
        <dbReference type="EMBL" id="SDM70881.1"/>
    </source>
</evidence>
<dbReference type="RefSeq" id="WP_093656296.1">
    <property type="nucleotide sequence ID" value="NZ_FNHI01000012.1"/>
</dbReference>
<dbReference type="GeneID" id="40831052"/>
<dbReference type="PANTHER" id="PTHR30212">
    <property type="entry name" value="PROTEIN YIIM"/>
    <property type="match status" value="1"/>
</dbReference>
<dbReference type="AlphaFoldDB" id="A0A1G9VFP5"/>
<dbReference type="OrthoDB" id="9786134at2"/>
<keyword evidence="4" id="KW-1185">Reference proteome</keyword>
<dbReference type="Pfam" id="PF03473">
    <property type="entry name" value="MOSC"/>
    <property type="match status" value="1"/>
</dbReference>
<feature type="domain" description="MOSC" evidence="2">
    <location>
        <begin position="29"/>
        <end position="172"/>
    </location>
</feature>
<accession>A0A1G9VFP5</accession>
<dbReference type="PROSITE" id="PS51340">
    <property type="entry name" value="MOSC"/>
    <property type="match status" value="1"/>
</dbReference>
<dbReference type="PANTHER" id="PTHR30212:SF2">
    <property type="entry name" value="PROTEIN YIIM"/>
    <property type="match status" value="1"/>
</dbReference>
<evidence type="ECO:0000256" key="1">
    <source>
        <dbReference type="SAM" id="MobiDB-lite"/>
    </source>
</evidence>
<dbReference type="GO" id="GO:0030170">
    <property type="term" value="F:pyridoxal phosphate binding"/>
    <property type="evidence" value="ECO:0007669"/>
    <property type="project" value="InterPro"/>
</dbReference>
<dbReference type="Proteomes" id="UP000199063">
    <property type="component" value="Unassembled WGS sequence"/>
</dbReference>
<dbReference type="GO" id="GO:0003824">
    <property type="term" value="F:catalytic activity"/>
    <property type="evidence" value="ECO:0007669"/>
    <property type="project" value="InterPro"/>
</dbReference>
<protein>
    <submittedName>
        <fullName evidence="3">MOSC domain-containing protein YiiM</fullName>
    </submittedName>
</protein>
<evidence type="ECO:0000313" key="4">
    <source>
        <dbReference type="Proteomes" id="UP000199063"/>
    </source>
</evidence>
<dbReference type="Gene3D" id="2.40.33.20">
    <property type="entry name" value="PK beta-barrel domain-like"/>
    <property type="match status" value="1"/>
</dbReference>
<dbReference type="InterPro" id="IPR052353">
    <property type="entry name" value="Benzoxazolinone_Detox_Enz"/>
</dbReference>
<dbReference type="SUPFAM" id="SSF50800">
    <property type="entry name" value="PK beta-barrel domain-like"/>
    <property type="match status" value="1"/>
</dbReference>
<feature type="region of interest" description="Disordered" evidence="1">
    <location>
        <begin position="20"/>
        <end position="63"/>
    </location>
</feature>
<evidence type="ECO:0000259" key="2">
    <source>
        <dbReference type="PROSITE" id="PS51340"/>
    </source>
</evidence>
<sequence>MEILSVNVGRLRAVEHTSAATGLSGVDKRPVPGPVRVLAPGPRDTGASGVEGDEIGDPRFHGGGDRAVTAYAREDLDHWERELGRTLADGAFGENLTTTGVDVNGALIGERWRIGSGVVLEVTGGRVPCNTFQGHLGEKGWVRRFTRAGQPGALLRVIEPGTLRAGDPVRVVHRPEHDITVALLFRAATVERELLPRTLVAAPWMESSLLEVAREYAEKHGG</sequence>
<dbReference type="GO" id="GO:0030151">
    <property type="term" value="F:molybdenum ion binding"/>
    <property type="evidence" value="ECO:0007669"/>
    <property type="project" value="InterPro"/>
</dbReference>
<name>A0A1G9VFP5_9ACTN</name>
<reference evidence="4" key="1">
    <citation type="submission" date="2016-10" db="EMBL/GenBank/DDBJ databases">
        <authorList>
            <person name="Varghese N."/>
            <person name="Submissions S."/>
        </authorList>
    </citation>
    <scope>NUCLEOTIDE SEQUENCE [LARGE SCALE GENOMIC DNA]</scope>
    <source>
        <strain evidence="4">CGMCC 4.7042</strain>
    </source>
</reference>
<dbReference type="STRING" id="1196353.SAMN05444921_11281"/>